<feature type="transmembrane region" description="Helical" evidence="6">
    <location>
        <begin position="355"/>
        <end position="374"/>
    </location>
</feature>
<protein>
    <recommendedName>
        <fullName evidence="9">Membrane protein involved in the export of O-antigen and teichoic acid</fullName>
    </recommendedName>
</protein>
<evidence type="ECO:0000313" key="8">
    <source>
        <dbReference type="Proteomes" id="UP001501410"/>
    </source>
</evidence>
<gene>
    <name evidence="7" type="ORF">GCM10023092_16390</name>
</gene>
<keyword evidence="4 6" id="KW-1133">Transmembrane helix</keyword>
<keyword evidence="3 6" id="KW-0812">Transmembrane</keyword>
<dbReference type="PANTHER" id="PTHR30250:SF11">
    <property type="entry name" value="O-ANTIGEN TRANSPORTER-RELATED"/>
    <property type="match status" value="1"/>
</dbReference>
<keyword evidence="5 6" id="KW-0472">Membrane</keyword>
<evidence type="ECO:0000256" key="1">
    <source>
        <dbReference type="ARBA" id="ARBA00004651"/>
    </source>
</evidence>
<keyword evidence="2" id="KW-1003">Cell membrane</keyword>
<dbReference type="Proteomes" id="UP001501410">
    <property type="component" value="Unassembled WGS sequence"/>
</dbReference>
<feature type="transmembrane region" description="Helical" evidence="6">
    <location>
        <begin position="146"/>
        <end position="168"/>
    </location>
</feature>
<feature type="transmembrane region" description="Helical" evidence="6">
    <location>
        <begin position="30"/>
        <end position="48"/>
    </location>
</feature>
<dbReference type="PANTHER" id="PTHR30250">
    <property type="entry name" value="PST FAMILY PREDICTED COLANIC ACID TRANSPORTER"/>
    <property type="match status" value="1"/>
</dbReference>
<feature type="transmembrane region" description="Helical" evidence="6">
    <location>
        <begin position="122"/>
        <end position="140"/>
    </location>
</feature>
<comment type="caution">
    <text evidence="7">The sequence shown here is derived from an EMBL/GenBank/DDBJ whole genome shotgun (WGS) entry which is preliminary data.</text>
</comment>
<dbReference type="EMBL" id="BAABEZ010000022">
    <property type="protein sequence ID" value="GAA4454406.1"/>
    <property type="molecule type" value="Genomic_DNA"/>
</dbReference>
<comment type="subcellular location">
    <subcellularLocation>
        <location evidence="1">Cell membrane</location>
        <topology evidence="1">Multi-pass membrane protein</topology>
    </subcellularLocation>
</comment>
<organism evidence="7 8">
    <name type="scientific">Rurimicrobium arvi</name>
    <dbReference type="NCBI Taxonomy" id="2049916"/>
    <lineage>
        <taxon>Bacteria</taxon>
        <taxon>Pseudomonadati</taxon>
        <taxon>Bacteroidota</taxon>
        <taxon>Chitinophagia</taxon>
        <taxon>Chitinophagales</taxon>
        <taxon>Chitinophagaceae</taxon>
        <taxon>Rurimicrobium</taxon>
    </lineage>
</organism>
<feature type="transmembrane region" description="Helical" evidence="6">
    <location>
        <begin position="68"/>
        <end position="85"/>
    </location>
</feature>
<name>A0ABP8MSU5_9BACT</name>
<dbReference type="RefSeq" id="WP_344825225.1">
    <property type="nucleotide sequence ID" value="NZ_BAABEZ010000022.1"/>
</dbReference>
<feature type="transmembrane region" description="Helical" evidence="6">
    <location>
        <begin position="262"/>
        <end position="284"/>
    </location>
</feature>
<evidence type="ECO:0000313" key="7">
    <source>
        <dbReference type="EMBL" id="GAA4454406.1"/>
    </source>
</evidence>
<sequence length="448" mass="50363">MFPALALFICWIVASRYLHASTYGVYQSFWIQLSTLSTVVSLGFPTFIFNYPGDAAIKIIRSVRRNHLLIYIVCVLLAALIFAALQHHDGLSLAAAITLLLWVACNFVEALLLALRGFRPAIFINGIYAVMLVAVHVYLLENTYPLAVLCAGIAIALAFRVTAGLWVLHRIHRRHAYEEHGLDLTGHQTLWKQLALNDTIQVLFRWIDKFILSLILMKAIFAVYVNASIEVPFLPILFAAATGAAVQHWASGKPENRDSLSVLHQASRLLAAIVFPLFAFLMLFRNEFLTTLFSAHYASGVWIFVCAQLVLPLRAFPFTSMLQSHKRGDIITRGAVWDFVIACVAMYPLYLLLGLPGVALSFVLSTYWQAAYYLRQTSDISGIPVRKLVPFRTLILRLLLALTCFTIYYYLLRLASLSINAMFLCGAALLLIYSGIALWREWTSEKHL</sequence>
<accession>A0ABP8MSU5</accession>
<proteinExistence type="predicted"/>
<evidence type="ECO:0000256" key="4">
    <source>
        <dbReference type="ARBA" id="ARBA00022989"/>
    </source>
</evidence>
<feature type="transmembrane region" description="Helical" evidence="6">
    <location>
        <begin position="417"/>
        <end position="439"/>
    </location>
</feature>
<evidence type="ECO:0008006" key="9">
    <source>
        <dbReference type="Google" id="ProtNLM"/>
    </source>
</evidence>
<feature type="transmembrane region" description="Helical" evidence="6">
    <location>
        <begin position="296"/>
        <end position="318"/>
    </location>
</feature>
<reference evidence="8" key="1">
    <citation type="journal article" date="2019" name="Int. J. Syst. Evol. Microbiol.">
        <title>The Global Catalogue of Microorganisms (GCM) 10K type strain sequencing project: providing services to taxonomists for standard genome sequencing and annotation.</title>
        <authorList>
            <consortium name="The Broad Institute Genomics Platform"/>
            <consortium name="The Broad Institute Genome Sequencing Center for Infectious Disease"/>
            <person name="Wu L."/>
            <person name="Ma J."/>
        </authorList>
    </citation>
    <scope>NUCLEOTIDE SEQUENCE [LARGE SCALE GENOMIC DNA]</scope>
    <source>
        <strain evidence="8">JCM 31921</strain>
    </source>
</reference>
<evidence type="ECO:0000256" key="5">
    <source>
        <dbReference type="ARBA" id="ARBA00023136"/>
    </source>
</evidence>
<dbReference type="InterPro" id="IPR050833">
    <property type="entry name" value="Poly_Biosynth_Transport"/>
</dbReference>
<evidence type="ECO:0000256" key="3">
    <source>
        <dbReference type="ARBA" id="ARBA00022692"/>
    </source>
</evidence>
<evidence type="ECO:0000256" key="6">
    <source>
        <dbReference type="SAM" id="Phobius"/>
    </source>
</evidence>
<evidence type="ECO:0000256" key="2">
    <source>
        <dbReference type="ARBA" id="ARBA00022475"/>
    </source>
</evidence>
<feature type="transmembrane region" description="Helical" evidence="6">
    <location>
        <begin position="394"/>
        <end position="411"/>
    </location>
</feature>
<keyword evidence="8" id="KW-1185">Reference proteome</keyword>
<feature type="transmembrane region" description="Helical" evidence="6">
    <location>
        <begin position="91"/>
        <end position="115"/>
    </location>
</feature>